<feature type="compositionally biased region" description="Low complexity" evidence="1">
    <location>
        <begin position="121"/>
        <end position="140"/>
    </location>
</feature>
<feature type="region of interest" description="Disordered" evidence="1">
    <location>
        <begin position="495"/>
        <end position="541"/>
    </location>
</feature>
<keyword evidence="3" id="KW-1185">Reference proteome</keyword>
<evidence type="ECO:0000313" key="2">
    <source>
        <dbReference type="EMBL" id="KAG0260733.1"/>
    </source>
</evidence>
<evidence type="ECO:0000313" key="3">
    <source>
        <dbReference type="Proteomes" id="UP000807716"/>
    </source>
</evidence>
<feature type="compositionally biased region" description="Basic and acidic residues" evidence="1">
    <location>
        <begin position="20"/>
        <end position="29"/>
    </location>
</feature>
<sequence length="541" mass="56313">MASVIVFPNVATHRKLPHLQPKDTHKDKTPAAGGDAAHPSQDALHSGLQHLSIQDSKQQQPPQLAQGQQRAMIQDASTSTASQQQQLPRLIEPDTKHTLTVDTQPPASSLSYQHKDKALVQSAASTPSDSSYSSRQPSSSINDSPYSALPPSGLPTGNSSSSSNSIASLKQLQHPHHPSAELLKTAIYDAFGCLYHPMQHTHPSSKSSLTAAAALRSGEVTPLLGLSPRASPRLLPQGTSGPITPLELSDENGASIHAGGYFGVTPTPTSTTTTTTTTTTTANASLSSQANTAAAVSAGGKQGAAANGGGGGASGTLGAGASSGGHHQEGHHSQHHHHYHHHQHRPHTSSHLHTASSLSSDEDDDETKYTLNATATSQTANDGGRCSRPRSAASSRRSSTMMTPMNAVEHPVLNTLQTMTHHHALPGYLDHDLGHDRIPLPPLPAPVTVAPLPSMPSPSSYTTTTTTIKGANQHTQAESSESTIATTTTVTTAAMTTTTTTPPTSGRNPSHATSQQPPPPPVFAMDRGGPIPQGFSDQKLV</sequence>
<feature type="compositionally biased region" description="Low complexity" evidence="1">
    <location>
        <begin position="54"/>
        <end position="69"/>
    </location>
</feature>
<name>A0A9P6U5Y7_9FUNG</name>
<feature type="region of interest" description="Disordered" evidence="1">
    <location>
        <begin position="300"/>
        <end position="404"/>
    </location>
</feature>
<feature type="compositionally biased region" description="Low complexity" evidence="1">
    <location>
        <begin position="495"/>
        <end position="505"/>
    </location>
</feature>
<comment type="caution">
    <text evidence="2">The sequence shown here is derived from an EMBL/GenBank/DDBJ whole genome shotgun (WGS) entry which is preliminary data.</text>
</comment>
<feature type="compositionally biased region" description="Low complexity" evidence="1">
    <location>
        <begin position="389"/>
        <end position="404"/>
    </location>
</feature>
<gene>
    <name evidence="2" type="ORF">DFQ27_003350</name>
</gene>
<feature type="compositionally biased region" description="Gly residues" evidence="1">
    <location>
        <begin position="300"/>
        <end position="323"/>
    </location>
</feature>
<feature type="compositionally biased region" description="Low complexity" evidence="1">
    <location>
        <begin position="76"/>
        <end position="86"/>
    </location>
</feature>
<protein>
    <submittedName>
        <fullName evidence="2">Uncharacterized protein</fullName>
    </submittedName>
</protein>
<feature type="compositionally biased region" description="Low complexity" evidence="1">
    <location>
        <begin position="265"/>
        <end position="284"/>
    </location>
</feature>
<feature type="region of interest" description="Disordered" evidence="1">
    <location>
        <begin position="1"/>
        <end position="173"/>
    </location>
</feature>
<feature type="compositionally biased region" description="Polar residues" evidence="1">
    <location>
        <begin position="369"/>
        <end position="381"/>
    </location>
</feature>
<dbReference type="AlphaFoldDB" id="A0A9P6U5Y7"/>
<feature type="region of interest" description="Disordered" evidence="1">
    <location>
        <begin position="224"/>
        <end position="284"/>
    </location>
</feature>
<accession>A0A9P6U5Y7</accession>
<dbReference type="OrthoDB" id="2433577at2759"/>
<reference evidence="2" key="1">
    <citation type="journal article" date="2020" name="Fungal Divers.">
        <title>Resolving the Mortierellaceae phylogeny through synthesis of multi-gene phylogenetics and phylogenomics.</title>
        <authorList>
            <person name="Vandepol N."/>
            <person name="Liber J."/>
            <person name="Desiro A."/>
            <person name="Na H."/>
            <person name="Kennedy M."/>
            <person name="Barry K."/>
            <person name="Grigoriev I.V."/>
            <person name="Miller A.N."/>
            <person name="O'Donnell K."/>
            <person name="Stajich J.E."/>
            <person name="Bonito G."/>
        </authorList>
    </citation>
    <scope>NUCLEOTIDE SEQUENCE</scope>
    <source>
        <strain evidence="2">BC1065</strain>
    </source>
</reference>
<feature type="compositionally biased region" description="Polar residues" evidence="1">
    <location>
        <begin position="100"/>
        <end position="112"/>
    </location>
</feature>
<organism evidence="2 3">
    <name type="scientific">Actinomortierella ambigua</name>
    <dbReference type="NCBI Taxonomy" id="1343610"/>
    <lineage>
        <taxon>Eukaryota</taxon>
        <taxon>Fungi</taxon>
        <taxon>Fungi incertae sedis</taxon>
        <taxon>Mucoromycota</taxon>
        <taxon>Mortierellomycotina</taxon>
        <taxon>Mortierellomycetes</taxon>
        <taxon>Mortierellales</taxon>
        <taxon>Mortierellaceae</taxon>
        <taxon>Actinomortierella</taxon>
    </lineage>
</organism>
<dbReference type="Proteomes" id="UP000807716">
    <property type="component" value="Unassembled WGS sequence"/>
</dbReference>
<evidence type="ECO:0000256" key="1">
    <source>
        <dbReference type="SAM" id="MobiDB-lite"/>
    </source>
</evidence>
<dbReference type="EMBL" id="JAAAJB010000239">
    <property type="protein sequence ID" value="KAG0260733.1"/>
    <property type="molecule type" value="Genomic_DNA"/>
</dbReference>
<feature type="compositionally biased region" description="Polar residues" evidence="1">
    <location>
        <begin position="506"/>
        <end position="515"/>
    </location>
</feature>
<feature type="compositionally biased region" description="Basic residues" evidence="1">
    <location>
        <begin position="333"/>
        <end position="350"/>
    </location>
</feature>
<proteinExistence type="predicted"/>